<organism evidence="2 3">
    <name type="scientific">Rotaria sordida</name>
    <dbReference type="NCBI Taxonomy" id="392033"/>
    <lineage>
        <taxon>Eukaryota</taxon>
        <taxon>Metazoa</taxon>
        <taxon>Spiralia</taxon>
        <taxon>Gnathifera</taxon>
        <taxon>Rotifera</taxon>
        <taxon>Eurotatoria</taxon>
        <taxon>Bdelloidea</taxon>
        <taxon>Philodinida</taxon>
        <taxon>Philodinidae</taxon>
        <taxon>Rotaria</taxon>
    </lineage>
</organism>
<protein>
    <recommendedName>
        <fullName evidence="4">Dipeptidylpeptidase IV N-terminal domain-containing protein</fullName>
    </recommendedName>
</protein>
<comment type="caution">
    <text evidence="2">The sequence shown here is derived from an EMBL/GenBank/DDBJ whole genome shotgun (WGS) entry which is preliminary data.</text>
</comment>
<gene>
    <name evidence="2" type="ORF">FNK824_LOCUS31195</name>
</gene>
<evidence type="ECO:0000313" key="3">
    <source>
        <dbReference type="Proteomes" id="UP000663874"/>
    </source>
</evidence>
<evidence type="ECO:0008006" key="4">
    <source>
        <dbReference type="Google" id="ProtNLM"/>
    </source>
</evidence>
<dbReference type="AlphaFoldDB" id="A0A819UL99"/>
<feature type="non-terminal residue" evidence="2">
    <location>
        <position position="254"/>
    </location>
</feature>
<proteinExistence type="predicted"/>
<keyword evidence="1" id="KW-0732">Signal</keyword>
<name>A0A819UL99_9BILA</name>
<dbReference type="InterPro" id="IPR011042">
    <property type="entry name" value="6-blade_b-propeller_TolB-like"/>
</dbReference>
<dbReference type="EMBL" id="CAJOBE010009959">
    <property type="protein sequence ID" value="CAF4096818.1"/>
    <property type="molecule type" value="Genomic_DNA"/>
</dbReference>
<dbReference type="SUPFAM" id="SSF82171">
    <property type="entry name" value="DPP6 N-terminal domain-like"/>
    <property type="match status" value="1"/>
</dbReference>
<feature type="chain" id="PRO_5032845434" description="Dipeptidylpeptidase IV N-terminal domain-containing protein" evidence="1">
    <location>
        <begin position="21"/>
        <end position="254"/>
    </location>
</feature>
<dbReference type="Gene3D" id="2.120.10.30">
    <property type="entry name" value="TolB, C-terminal domain"/>
    <property type="match status" value="1"/>
</dbReference>
<evidence type="ECO:0000313" key="2">
    <source>
        <dbReference type="EMBL" id="CAF4096818.1"/>
    </source>
</evidence>
<accession>A0A819UL99</accession>
<sequence length="254" mass="29398">MLIIEEYFVLILQLIIICCSNETKPKLNLDEFFNNTDYQQLSFSPTGEHLLIQSRRPSWNSSSFDISLWLFYVKEKTTKLIAHNLPSFSKPVWSPTGKHIAFLLNEDSTITYVGTPEHHLYLYSIISNQLVPISVGNNIPFILTWADNDSSLFFTTILFGSTNEDKNEWKDVIRHRRTQTNGVTAIHRTDITEPTKINLIRHVPFFIGELLYVPLLNKLVFTSVSRVIEQLDIIEIYSIDLQNSMSMLRLTNNE</sequence>
<dbReference type="Proteomes" id="UP000663874">
    <property type="component" value="Unassembled WGS sequence"/>
</dbReference>
<reference evidence="2" key="1">
    <citation type="submission" date="2021-02" db="EMBL/GenBank/DDBJ databases">
        <authorList>
            <person name="Nowell W R."/>
        </authorList>
    </citation>
    <scope>NUCLEOTIDE SEQUENCE</scope>
</reference>
<evidence type="ECO:0000256" key="1">
    <source>
        <dbReference type="SAM" id="SignalP"/>
    </source>
</evidence>
<feature type="signal peptide" evidence="1">
    <location>
        <begin position="1"/>
        <end position="20"/>
    </location>
</feature>